<protein>
    <submittedName>
        <fullName evidence="1">Uncharacterized protein</fullName>
    </submittedName>
</protein>
<sequence length="100" mass="11110">MMTDYDCFPLWQRDENGTTNVDPASLPISAELASALLAWADEYDETLDRDDPIRSGFPDEAAAEAFDRQGRELARRLASELGRTVHYFDSATATDVPVTP</sequence>
<accession>A0ABW2I0E0</accession>
<proteinExistence type="predicted"/>
<dbReference type="RefSeq" id="WP_378973206.1">
    <property type="nucleotide sequence ID" value="NZ_JBHTBJ010000023.1"/>
</dbReference>
<evidence type="ECO:0000313" key="2">
    <source>
        <dbReference type="Proteomes" id="UP001596548"/>
    </source>
</evidence>
<dbReference type="Proteomes" id="UP001596548">
    <property type="component" value="Unassembled WGS sequence"/>
</dbReference>
<organism evidence="1 2">
    <name type="scientific">Paractinoplanes rhizophilus</name>
    <dbReference type="NCBI Taxonomy" id="1416877"/>
    <lineage>
        <taxon>Bacteria</taxon>
        <taxon>Bacillati</taxon>
        <taxon>Actinomycetota</taxon>
        <taxon>Actinomycetes</taxon>
        <taxon>Micromonosporales</taxon>
        <taxon>Micromonosporaceae</taxon>
        <taxon>Paractinoplanes</taxon>
    </lineage>
</organism>
<keyword evidence="2" id="KW-1185">Reference proteome</keyword>
<reference evidence="2" key="1">
    <citation type="journal article" date="2019" name="Int. J. Syst. Evol. Microbiol.">
        <title>The Global Catalogue of Microorganisms (GCM) 10K type strain sequencing project: providing services to taxonomists for standard genome sequencing and annotation.</title>
        <authorList>
            <consortium name="The Broad Institute Genomics Platform"/>
            <consortium name="The Broad Institute Genome Sequencing Center for Infectious Disease"/>
            <person name="Wu L."/>
            <person name="Ma J."/>
        </authorList>
    </citation>
    <scope>NUCLEOTIDE SEQUENCE [LARGE SCALE GENOMIC DNA]</scope>
    <source>
        <strain evidence="2">XZYJT-10</strain>
    </source>
</reference>
<name>A0ABW2I0E0_9ACTN</name>
<comment type="caution">
    <text evidence="1">The sequence shown here is derived from an EMBL/GenBank/DDBJ whole genome shotgun (WGS) entry which is preliminary data.</text>
</comment>
<dbReference type="EMBL" id="JBHTBJ010000023">
    <property type="protein sequence ID" value="MFC7277520.1"/>
    <property type="molecule type" value="Genomic_DNA"/>
</dbReference>
<gene>
    <name evidence="1" type="ORF">ACFQS1_26290</name>
</gene>
<evidence type="ECO:0000313" key="1">
    <source>
        <dbReference type="EMBL" id="MFC7277520.1"/>
    </source>
</evidence>